<accession>A0A6A5W1X4</accession>
<evidence type="ECO:0000313" key="2">
    <source>
        <dbReference type="Proteomes" id="UP000799779"/>
    </source>
</evidence>
<organism evidence="1 2">
    <name type="scientific">Amniculicola lignicola CBS 123094</name>
    <dbReference type="NCBI Taxonomy" id="1392246"/>
    <lineage>
        <taxon>Eukaryota</taxon>
        <taxon>Fungi</taxon>
        <taxon>Dikarya</taxon>
        <taxon>Ascomycota</taxon>
        <taxon>Pezizomycotina</taxon>
        <taxon>Dothideomycetes</taxon>
        <taxon>Pleosporomycetidae</taxon>
        <taxon>Pleosporales</taxon>
        <taxon>Amniculicolaceae</taxon>
        <taxon>Amniculicola</taxon>
    </lineage>
</organism>
<dbReference type="OrthoDB" id="3781946at2759"/>
<dbReference type="Proteomes" id="UP000799779">
    <property type="component" value="Unassembled WGS sequence"/>
</dbReference>
<dbReference type="EMBL" id="ML977633">
    <property type="protein sequence ID" value="KAF1995783.1"/>
    <property type="molecule type" value="Genomic_DNA"/>
</dbReference>
<sequence length="217" mass="25543">MSHPAYKNALGRLNSFYQIGAYDNSIPIDAVSASEAKVYQTFPRRYPHLSKYATFKHGIRKLYLEFDWKHTLHFWGVSNPIFFPPRRYVGCESFAQLPALDGMWLLLPRQWPYKAHWSRGHWGLFWDSERPCPRMLHRLIYEQAAKTCAHYGVEVYNIGPFMDDEEEARFWVLNEKAIKNLREKQCEMELSILNAKFTPKDLRELYEECGGGVELSD</sequence>
<name>A0A6A5W1X4_9PLEO</name>
<evidence type="ECO:0000313" key="1">
    <source>
        <dbReference type="EMBL" id="KAF1995783.1"/>
    </source>
</evidence>
<dbReference type="AlphaFoldDB" id="A0A6A5W1X4"/>
<gene>
    <name evidence="1" type="ORF">P154DRAFT_473726</name>
</gene>
<proteinExistence type="predicted"/>
<feature type="non-terminal residue" evidence="1">
    <location>
        <position position="217"/>
    </location>
</feature>
<keyword evidence="2" id="KW-1185">Reference proteome</keyword>
<reference evidence="1" key="1">
    <citation type="journal article" date="2020" name="Stud. Mycol.">
        <title>101 Dothideomycetes genomes: a test case for predicting lifestyles and emergence of pathogens.</title>
        <authorList>
            <person name="Haridas S."/>
            <person name="Albert R."/>
            <person name="Binder M."/>
            <person name="Bloem J."/>
            <person name="Labutti K."/>
            <person name="Salamov A."/>
            <person name="Andreopoulos B."/>
            <person name="Baker S."/>
            <person name="Barry K."/>
            <person name="Bills G."/>
            <person name="Bluhm B."/>
            <person name="Cannon C."/>
            <person name="Castanera R."/>
            <person name="Culley D."/>
            <person name="Daum C."/>
            <person name="Ezra D."/>
            <person name="Gonzalez J."/>
            <person name="Henrissat B."/>
            <person name="Kuo A."/>
            <person name="Liang C."/>
            <person name="Lipzen A."/>
            <person name="Lutzoni F."/>
            <person name="Magnuson J."/>
            <person name="Mondo S."/>
            <person name="Nolan M."/>
            <person name="Ohm R."/>
            <person name="Pangilinan J."/>
            <person name="Park H.-J."/>
            <person name="Ramirez L."/>
            <person name="Alfaro M."/>
            <person name="Sun H."/>
            <person name="Tritt A."/>
            <person name="Yoshinaga Y."/>
            <person name="Zwiers L.-H."/>
            <person name="Turgeon B."/>
            <person name="Goodwin S."/>
            <person name="Spatafora J."/>
            <person name="Crous P."/>
            <person name="Grigoriev I."/>
        </authorList>
    </citation>
    <scope>NUCLEOTIDE SEQUENCE</scope>
    <source>
        <strain evidence="1">CBS 123094</strain>
    </source>
</reference>
<protein>
    <submittedName>
        <fullName evidence="1">Uncharacterized protein</fullName>
    </submittedName>
</protein>